<evidence type="ECO:0000313" key="2">
    <source>
        <dbReference type="Proteomes" id="UP000886501"/>
    </source>
</evidence>
<reference evidence="1" key="1">
    <citation type="submission" date="2019-10" db="EMBL/GenBank/DDBJ databases">
        <authorList>
            <consortium name="DOE Joint Genome Institute"/>
            <person name="Kuo A."/>
            <person name="Miyauchi S."/>
            <person name="Kiss E."/>
            <person name="Drula E."/>
            <person name="Kohler A."/>
            <person name="Sanchez-Garcia M."/>
            <person name="Andreopoulos B."/>
            <person name="Barry K.W."/>
            <person name="Bonito G."/>
            <person name="Buee M."/>
            <person name="Carver A."/>
            <person name="Chen C."/>
            <person name="Cichocki N."/>
            <person name="Clum A."/>
            <person name="Culley D."/>
            <person name="Crous P.W."/>
            <person name="Fauchery L."/>
            <person name="Girlanda M."/>
            <person name="Hayes R."/>
            <person name="Keri Z."/>
            <person name="Labutti K."/>
            <person name="Lipzen A."/>
            <person name="Lombard V."/>
            <person name="Magnuson J."/>
            <person name="Maillard F."/>
            <person name="Morin E."/>
            <person name="Murat C."/>
            <person name="Nolan M."/>
            <person name="Ohm R."/>
            <person name="Pangilinan J."/>
            <person name="Pereira M."/>
            <person name="Perotto S."/>
            <person name="Peter M."/>
            <person name="Riley R."/>
            <person name="Sitrit Y."/>
            <person name="Stielow B."/>
            <person name="Szollosi G."/>
            <person name="Zifcakova L."/>
            <person name="Stursova M."/>
            <person name="Spatafora J.W."/>
            <person name="Tedersoo L."/>
            <person name="Vaario L.-M."/>
            <person name="Yamada A."/>
            <person name="Yan M."/>
            <person name="Wang P."/>
            <person name="Xu J."/>
            <person name="Bruns T."/>
            <person name="Baldrian P."/>
            <person name="Vilgalys R."/>
            <person name="Henrissat B."/>
            <person name="Grigoriev I.V."/>
            <person name="Hibbett D."/>
            <person name="Nagy L.G."/>
            <person name="Martin F.M."/>
        </authorList>
    </citation>
    <scope>NUCLEOTIDE SEQUENCE</scope>
    <source>
        <strain evidence="1">P2</strain>
    </source>
</reference>
<dbReference type="EMBL" id="MU117990">
    <property type="protein sequence ID" value="KAF9650008.1"/>
    <property type="molecule type" value="Genomic_DNA"/>
</dbReference>
<sequence length="95" mass="10727">MAHTALLPHPRIVVLHLVFHYYGLATDLLVFGLRRASEVAGPHQMPNNFVQYRDSSTEAPHPEVSQANQRPLQGKSTLKISLIQIPRAHLWQKSV</sequence>
<evidence type="ECO:0000313" key="1">
    <source>
        <dbReference type="EMBL" id="KAF9650008.1"/>
    </source>
</evidence>
<name>A0ACB6ZKT9_THEGA</name>
<protein>
    <submittedName>
        <fullName evidence="1">Uncharacterized protein</fullName>
    </submittedName>
</protein>
<reference evidence="1" key="2">
    <citation type="journal article" date="2020" name="Nat. Commun.">
        <title>Large-scale genome sequencing of mycorrhizal fungi provides insights into the early evolution of symbiotic traits.</title>
        <authorList>
            <person name="Miyauchi S."/>
            <person name="Kiss E."/>
            <person name="Kuo A."/>
            <person name="Drula E."/>
            <person name="Kohler A."/>
            <person name="Sanchez-Garcia M."/>
            <person name="Morin E."/>
            <person name="Andreopoulos B."/>
            <person name="Barry K.W."/>
            <person name="Bonito G."/>
            <person name="Buee M."/>
            <person name="Carver A."/>
            <person name="Chen C."/>
            <person name="Cichocki N."/>
            <person name="Clum A."/>
            <person name="Culley D."/>
            <person name="Crous P.W."/>
            <person name="Fauchery L."/>
            <person name="Girlanda M."/>
            <person name="Hayes R.D."/>
            <person name="Keri Z."/>
            <person name="LaButti K."/>
            <person name="Lipzen A."/>
            <person name="Lombard V."/>
            <person name="Magnuson J."/>
            <person name="Maillard F."/>
            <person name="Murat C."/>
            <person name="Nolan M."/>
            <person name="Ohm R.A."/>
            <person name="Pangilinan J."/>
            <person name="Pereira M.F."/>
            <person name="Perotto S."/>
            <person name="Peter M."/>
            <person name="Pfister S."/>
            <person name="Riley R."/>
            <person name="Sitrit Y."/>
            <person name="Stielow J.B."/>
            <person name="Szollosi G."/>
            <person name="Zifcakova L."/>
            <person name="Stursova M."/>
            <person name="Spatafora J.W."/>
            <person name="Tedersoo L."/>
            <person name="Vaario L.M."/>
            <person name="Yamada A."/>
            <person name="Yan M."/>
            <person name="Wang P."/>
            <person name="Xu J."/>
            <person name="Bruns T."/>
            <person name="Baldrian P."/>
            <person name="Vilgalys R."/>
            <person name="Dunand C."/>
            <person name="Henrissat B."/>
            <person name="Grigoriev I.V."/>
            <person name="Hibbett D."/>
            <person name="Nagy L.G."/>
            <person name="Martin F.M."/>
        </authorList>
    </citation>
    <scope>NUCLEOTIDE SEQUENCE</scope>
    <source>
        <strain evidence="1">P2</strain>
    </source>
</reference>
<organism evidence="1 2">
    <name type="scientific">Thelephora ganbajun</name>
    <name type="common">Ganba fungus</name>
    <dbReference type="NCBI Taxonomy" id="370292"/>
    <lineage>
        <taxon>Eukaryota</taxon>
        <taxon>Fungi</taxon>
        <taxon>Dikarya</taxon>
        <taxon>Basidiomycota</taxon>
        <taxon>Agaricomycotina</taxon>
        <taxon>Agaricomycetes</taxon>
        <taxon>Thelephorales</taxon>
        <taxon>Thelephoraceae</taxon>
        <taxon>Thelephora</taxon>
    </lineage>
</organism>
<gene>
    <name evidence="1" type="ORF">BDM02DRAFT_3112805</name>
</gene>
<accession>A0ACB6ZKT9</accession>
<comment type="caution">
    <text evidence="1">The sequence shown here is derived from an EMBL/GenBank/DDBJ whole genome shotgun (WGS) entry which is preliminary data.</text>
</comment>
<proteinExistence type="predicted"/>
<dbReference type="Proteomes" id="UP000886501">
    <property type="component" value="Unassembled WGS sequence"/>
</dbReference>
<keyword evidence="2" id="KW-1185">Reference proteome</keyword>